<evidence type="ECO:0000256" key="3">
    <source>
        <dbReference type="ARBA" id="ARBA00022692"/>
    </source>
</evidence>
<dbReference type="Proteomes" id="UP000237662">
    <property type="component" value="Unassembled WGS sequence"/>
</dbReference>
<feature type="transmembrane region" description="Helical" evidence="6">
    <location>
        <begin position="284"/>
        <end position="305"/>
    </location>
</feature>
<evidence type="ECO:0000313" key="7">
    <source>
        <dbReference type="EMBL" id="PPK85339.1"/>
    </source>
</evidence>
<protein>
    <submittedName>
        <fullName evidence="7">Phosphate:Na+ symporter</fullName>
    </submittedName>
</protein>
<gene>
    <name evidence="7" type="ORF">CLV84_2234</name>
</gene>
<feature type="transmembrane region" description="Helical" evidence="6">
    <location>
        <begin position="47"/>
        <end position="75"/>
    </location>
</feature>
<feature type="transmembrane region" description="Helical" evidence="6">
    <location>
        <begin position="6"/>
        <end position="26"/>
    </location>
</feature>
<evidence type="ECO:0000313" key="8">
    <source>
        <dbReference type="Proteomes" id="UP000237662"/>
    </source>
</evidence>
<feature type="transmembrane region" description="Helical" evidence="6">
    <location>
        <begin position="107"/>
        <end position="125"/>
    </location>
</feature>
<dbReference type="InterPro" id="IPR003841">
    <property type="entry name" value="Na/Pi_transpt"/>
</dbReference>
<dbReference type="RefSeq" id="WP_104419843.1">
    <property type="nucleotide sequence ID" value="NZ_PTJC01000006.1"/>
</dbReference>
<keyword evidence="2" id="KW-1003">Cell membrane</keyword>
<dbReference type="AlphaFoldDB" id="A0A2S6I2N7"/>
<dbReference type="NCBIfam" id="NF037997">
    <property type="entry name" value="Na_Pi_symport"/>
    <property type="match status" value="1"/>
</dbReference>
<dbReference type="PANTHER" id="PTHR10010:SF46">
    <property type="entry name" value="SODIUM-DEPENDENT PHOSPHATE TRANSPORT PROTEIN 2B"/>
    <property type="match status" value="1"/>
</dbReference>
<feature type="transmembrane region" description="Helical" evidence="6">
    <location>
        <begin position="137"/>
        <end position="157"/>
    </location>
</feature>
<keyword evidence="5 6" id="KW-0472">Membrane</keyword>
<feature type="transmembrane region" description="Helical" evidence="6">
    <location>
        <begin position="242"/>
        <end position="263"/>
    </location>
</feature>
<sequence>MLELLNVPLLVGGLGLFIHAIGELSSHLRAAFTDDARDIVKKYTRHLLGAVVIGTLVTLILGSSSAAIILAIVFINAGALDFRHAVGLILGANIGTTFSSQLIALDIAAYSYVAIVLGLAIFMIANDERWRLGGQIVLYLGLLFFGLFLMESSVEALKDSAGFEEWIAKLNNPYRGAAVGGLITLIIQSSSATVGLAIVLGKQDLISVAGGLAVMLGAELGTCSDTLLATLGGGREALKAGIFHLVFNFFTIVLGLLLFTPFVQAVEWISSGQGIDNHIANGHLLFNLGGVLVFLPFAQLAIRIFDKVLPSPQGA</sequence>
<keyword evidence="8" id="KW-1185">Reference proteome</keyword>
<keyword evidence="3 6" id="KW-0812">Transmembrane</keyword>
<dbReference type="PANTHER" id="PTHR10010">
    <property type="entry name" value="SOLUTE CARRIER FAMILY 34 SODIUM PHOSPHATE , MEMBER 2-RELATED"/>
    <property type="match status" value="1"/>
</dbReference>
<organism evidence="7 8">
    <name type="scientific">Neolewinella xylanilytica</name>
    <dbReference type="NCBI Taxonomy" id="1514080"/>
    <lineage>
        <taxon>Bacteria</taxon>
        <taxon>Pseudomonadati</taxon>
        <taxon>Bacteroidota</taxon>
        <taxon>Saprospiria</taxon>
        <taxon>Saprospirales</taxon>
        <taxon>Lewinellaceae</taxon>
        <taxon>Neolewinella</taxon>
    </lineage>
</organism>
<feature type="transmembrane region" description="Helical" evidence="6">
    <location>
        <begin position="205"/>
        <end position="222"/>
    </location>
</feature>
<proteinExistence type="predicted"/>
<evidence type="ECO:0000256" key="4">
    <source>
        <dbReference type="ARBA" id="ARBA00022989"/>
    </source>
</evidence>
<comment type="subcellular location">
    <subcellularLocation>
        <location evidence="1">Cell membrane</location>
        <topology evidence="1">Multi-pass membrane protein</topology>
    </subcellularLocation>
</comment>
<name>A0A2S6I2N7_9BACT</name>
<evidence type="ECO:0000256" key="5">
    <source>
        <dbReference type="ARBA" id="ARBA00023136"/>
    </source>
</evidence>
<dbReference type="Pfam" id="PF02690">
    <property type="entry name" value="Na_Pi_cotrans"/>
    <property type="match status" value="1"/>
</dbReference>
<comment type="caution">
    <text evidence="7">The sequence shown here is derived from an EMBL/GenBank/DDBJ whole genome shotgun (WGS) entry which is preliminary data.</text>
</comment>
<accession>A0A2S6I2N7</accession>
<evidence type="ECO:0000256" key="6">
    <source>
        <dbReference type="SAM" id="Phobius"/>
    </source>
</evidence>
<dbReference type="GO" id="GO:0005436">
    <property type="term" value="F:sodium:phosphate symporter activity"/>
    <property type="evidence" value="ECO:0007669"/>
    <property type="project" value="InterPro"/>
</dbReference>
<dbReference type="EMBL" id="PTJC01000006">
    <property type="protein sequence ID" value="PPK85339.1"/>
    <property type="molecule type" value="Genomic_DNA"/>
</dbReference>
<dbReference type="OrthoDB" id="9763003at2"/>
<evidence type="ECO:0000256" key="2">
    <source>
        <dbReference type="ARBA" id="ARBA00022475"/>
    </source>
</evidence>
<dbReference type="GO" id="GO:0044341">
    <property type="term" value="P:sodium-dependent phosphate transport"/>
    <property type="evidence" value="ECO:0007669"/>
    <property type="project" value="InterPro"/>
</dbReference>
<reference evidence="7 8" key="1">
    <citation type="submission" date="2018-02" db="EMBL/GenBank/DDBJ databases">
        <title>Genomic Encyclopedia of Archaeal and Bacterial Type Strains, Phase II (KMG-II): from individual species to whole genera.</title>
        <authorList>
            <person name="Goeker M."/>
        </authorList>
    </citation>
    <scope>NUCLEOTIDE SEQUENCE [LARGE SCALE GENOMIC DNA]</scope>
    <source>
        <strain evidence="7 8">DSM 29526</strain>
    </source>
</reference>
<keyword evidence="4 6" id="KW-1133">Transmembrane helix</keyword>
<feature type="transmembrane region" description="Helical" evidence="6">
    <location>
        <begin position="177"/>
        <end position="198"/>
    </location>
</feature>
<evidence type="ECO:0000256" key="1">
    <source>
        <dbReference type="ARBA" id="ARBA00004651"/>
    </source>
</evidence>
<dbReference type="GO" id="GO:0005886">
    <property type="term" value="C:plasma membrane"/>
    <property type="evidence" value="ECO:0007669"/>
    <property type="project" value="UniProtKB-SubCell"/>
</dbReference>